<dbReference type="InterPro" id="IPR012134">
    <property type="entry name" value="Glu-5-SA_DH"/>
</dbReference>
<keyword evidence="2 7" id="KW-0028">Amino-acid biosynthesis</keyword>
<reference evidence="9 10" key="1">
    <citation type="submission" date="2019-08" db="EMBL/GenBank/DDBJ databases">
        <title>In-depth cultivation of the pig gut microbiome towards novel bacterial diversity and tailored functional studies.</title>
        <authorList>
            <person name="Wylensek D."/>
            <person name="Hitch T.C.A."/>
            <person name="Clavel T."/>
        </authorList>
    </citation>
    <scope>NUCLEOTIDE SEQUENCE [LARGE SCALE GENOMIC DNA]</scope>
    <source>
        <strain evidence="9 10">Oil+RF-744-GAM-WT-6</strain>
    </source>
</reference>
<dbReference type="Pfam" id="PF00171">
    <property type="entry name" value="Aldedh"/>
    <property type="match status" value="1"/>
</dbReference>
<evidence type="ECO:0000256" key="3">
    <source>
        <dbReference type="ARBA" id="ARBA00022650"/>
    </source>
</evidence>
<evidence type="ECO:0000256" key="6">
    <source>
        <dbReference type="ARBA" id="ARBA00049024"/>
    </source>
</evidence>
<dbReference type="FunFam" id="3.40.309.10:FF:000006">
    <property type="entry name" value="Gamma-glutamyl phosphate reductase"/>
    <property type="match status" value="1"/>
</dbReference>
<keyword evidence="4 7" id="KW-0521">NADP</keyword>
<evidence type="ECO:0000256" key="5">
    <source>
        <dbReference type="ARBA" id="ARBA00023002"/>
    </source>
</evidence>
<dbReference type="GO" id="GO:0050661">
    <property type="term" value="F:NADP binding"/>
    <property type="evidence" value="ECO:0007669"/>
    <property type="project" value="InterPro"/>
</dbReference>
<dbReference type="CDD" id="cd07079">
    <property type="entry name" value="ALDH_F18-19_ProA-GPR"/>
    <property type="match status" value="1"/>
</dbReference>
<dbReference type="UniPathway" id="UPA00098">
    <property type="reaction ID" value="UER00360"/>
</dbReference>
<evidence type="ECO:0000256" key="1">
    <source>
        <dbReference type="ARBA" id="ARBA00004985"/>
    </source>
</evidence>
<dbReference type="SUPFAM" id="SSF53720">
    <property type="entry name" value="ALDH-like"/>
    <property type="match status" value="1"/>
</dbReference>
<comment type="catalytic activity">
    <reaction evidence="6 7">
        <text>L-glutamate 5-semialdehyde + phosphate + NADP(+) = L-glutamyl 5-phosphate + NADPH + H(+)</text>
        <dbReference type="Rhea" id="RHEA:19541"/>
        <dbReference type="ChEBI" id="CHEBI:15378"/>
        <dbReference type="ChEBI" id="CHEBI:43474"/>
        <dbReference type="ChEBI" id="CHEBI:57783"/>
        <dbReference type="ChEBI" id="CHEBI:58066"/>
        <dbReference type="ChEBI" id="CHEBI:58274"/>
        <dbReference type="ChEBI" id="CHEBI:58349"/>
        <dbReference type="EC" id="1.2.1.41"/>
    </reaction>
</comment>
<feature type="domain" description="Aldehyde dehydrogenase" evidence="8">
    <location>
        <begin position="72"/>
        <end position="279"/>
    </location>
</feature>
<dbReference type="HAMAP" id="MF_00412">
    <property type="entry name" value="ProA"/>
    <property type="match status" value="1"/>
</dbReference>
<dbReference type="PANTHER" id="PTHR11063">
    <property type="entry name" value="GLUTAMATE SEMIALDEHYDE DEHYDROGENASE"/>
    <property type="match status" value="1"/>
</dbReference>
<dbReference type="RefSeq" id="WP_154503048.1">
    <property type="nucleotide sequence ID" value="NZ_VUMN01000004.1"/>
</dbReference>
<keyword evidence="10" id="KW-1185">Reference proteome</keyword>
<dbReference type="Gene3D" id="3.40.309.10">
    <property type="entry name" value="Aldehyde Dehydrogenase, Chain A, domain 2"/>
    <property type="match status" value="1"/>
</dbReference>
<dbReference type="AlphaFoldDB" id="A0A7X2NR99"/>
<name>A0A7X2NR99_9FIRM</name>
<dbReference type="InterPro" id="IPR020593">
    <property type="entry name" value="G-glutamylP_reductase_CS"/>
</dbReference>
<dbReference type="NCBIfam" id="NF001221">
    <property type="entry name" value="PRK00197.1"/>
    <property type="match status" value="1"/>
</dbReference>
<evidence type="ECO:0000256" key="4">
    <source>
        <dbReference type="ARBA" id="ARBA00022857"/>
    </source>
</evidence>
<dbReference type="GO" id="GO:0005737">
    <property type="term" value="C:cytoplasm"/>
    <property type="evidence" value="ECO:0007669"/>
    <property type="project" value="UniProtKB-SubCell"/>
</dbReference>
<dbReference type="Proteomes" id="UP000461880">
    <property type="component" value="Unassembled WGS sequence"/>
</dbReference>
<protein>
    <recommendedName>
        <fullName evidence="7">Gamma-glutamyl phosphate reductase</fullName>
        <shortName evidence="7">GPR</shortName>
        <ecNumber evidence="7">1.2.1.41</ecNumber>
    </recommendedName>
    <alternativeName>
        <fullName evidence="7">Glutamate-5-semialdehyde dehydrogenase</fullName>
    </alternativeName>
    <alternativeName>
        <fullName evidence="7">Glutamyl-gamma-semialdehyde dehydrogenase</fullName>
        <shortName evidence="7">GSA dehydrogenase</shortName>
    </alternativeName>
</protein>
<comment type="subcellular location">
    <subcellularLocation>
        <location evidence="7">Cytoplasm</location>
    </subcellularLocation>
</comment>
<accession>A0A7X2NR99</accession>
<dbReference type="EMBL" id="VUMN01000004">
    <property type="protein sequence ID" value="MSS57871.1"/>
    <property type="molecule type" value="Genomic_DNA"/>
</dbReference>
<evidence type="ECO:0000259" key="8">
    <source>
        <dbReference type="Pfam" id="PF00171"/>
    </source>
</evidence>
<dbReference type="PROSITE" id="PS01223">
    <property type="entry name" value="PROA"/>
    <property type="match status" value="1"/>
</dbReference>
<dbReference type="EC" id="1.2.1.41" evidence="7"/>
<evidence type="ECO:0000313" key="10">
    <source>
        <dbReference type="Proteomes" id="UP000461880"/>
    </source>
</evidence>
<dbReference type="PANTHER" id="PTHR11063:SF8">
    <property type="entry name" value="DELTA-1-PYRROLINE-5-CARBOXYLATE SYNTHASE"/>
    <property type="match status" value="1"/>
</dbReference>
<dbReference type="InterPro" id="IPR016162">
    <property type="entry name" value="Ald_DH_N"/>
</dbReference>
<dbReference type="NCBIfam" id="TIGR00407">
    <property type="entry name" value="proA"/>
    <property type="match status" value="1"/>
</dbReference>
<dbReference type="PIRSF" id="PIRSF000151">
    <property type="entry name" value="GPR"/>
    <property type="match status" value="1"/>
</dbReference>
<dbReference type="InterPro" id="IPR016163">
    <property type="entry name" value="Ald_DH_C"/>
</dbReference>
<proteinExistence type="inferred from homology"/>
<comment type="pathway">
    <text evidence="1 7">Amino-acid biosynthesis; L-proline biosynthesis; L-glutamate 5-semialdehyde from L-glutamate: step 2/2.</text>
</comment>
<keyword evidence="5 7" id="KW-0560">Oxidoreductase</keyword>
<keyword evidence="7" id="KW-0963">Cytoplasm</keyword>
<dbReference type="Gene3D" id="3.40.605.10">
    <property type="entry name" value="Aldehyde Dehydrogenase, Chain A, domain 1"/>
    <property type="match status" value="1"/>
</dbReference>
<dbReference type="GO" id="GO:0055129">
    <property type="term" value="P:L-proline biosynthetic process"/>
    <property type="evidence" value="ECO:0007669"/>
    <property type="project" value="UniProtKB-UniRule"/>
</dbReference>
<dbReference type="InterPro" id="IPR000965">
    <property type="entry name" value="GPR_dom"/>
</dbReference>
<keyword evidence="3 7" id="KW-0641">Proline biosynthesis</keyword>
<dbReference type="GO" id="GO:0004350">
    <property type="term" value="F:glutamate-5-semialdehyde dehydrogenase activity"/>
    <property type="evidence" value="ECO:0007669"/>
    <property type="project" value="UniProtKB-UniRule"/>
</dbReference>
<dbReference type="InterPro" id="IPR016161">
    <property type="entry name" value="Ald_DH/histidinol_DH"/>
</dbReference>
<evidence type="ECO:0000256" key="7">
    <source>
        <dbReference type="HAMAP-Rule" id="MF_00412"/>
    </source>
</evidence>
<comment type="caution">
    <text evidence="9">The sequence shown here is derived from an EMBL/GenBank/DDBJ whole genome shotgun (WGS) entry which is preliminary data.</text>
</comment>
<comment type="function">
    <text evidence="7">Catalyzes the NADPH-dependent reduction of L-glutamate 5-phosphate into L-glutamate 5-semialdehyde and phosphate. The product spontaneously undergoes cyclization to form 1-pyrroline-5-carboxylate.</text>
</comment>
<dbReference type="InterPro" id="IPR015590">
    <property type="entry name" value="Aldehyde_DH_dom"/>
</dbReference>
<comment type="similarity">
    <text evidence="7">Belongs to the gamma-glutamyl phosphate reductase family.</text>
</comment>
<organism evidence="9 10">
    <name type="scientific">Stecheria intestinalis</name>
    <dbReference type="NCBI Taxonomy" id="2606630"/>
    <lineage>
        <taxon>Bacteria</taxon>
        <taxon>Bacillati</taxon>
        <taxon>Bacillota</taxon>
        <taxon>Erysipelotrichia</taxon>
        <taxon>Erysipelotrichales</taxon>
        <taxon>Erysipelotrichaceae</taxon>
        <taxon>Stecheria</taxon>
    </lineage>
</organism>
<sequence>MTTEQILQNALIEKQKPVPSENQLDQALLRMADCLIEDQREILKANEEDIAAYGERLGPIKTDRLRLNPERISDMAEGLRHVAGLPCPFGEILEERTLENGLHLKKVRVPIGVVAVIYESRPNVTSDSAGLLLKSGNVAVLRSGKESWHTSDIIIHSMQKALKETGIPENRIQLIQDCTHESARELMKAEGKIDLLIPRGGKNLIQTCIRESTVPVIETGTGICHIFVDEDADQEQALNIIENAKCSRPSVCNAEEVLLVHESIASEFLPKLKERLVDQRMARNEVPVELRLDETAAGIIPGTPAGPDDFDTEFLDYILAVHVVKNIEEAIAHICRHSTHHSESILTENQEHIQKFLDQVDSACVYANASTRFTDGGIFGLGCEIGISTQKLHARGPMGLKELCTWKYELIGKGQIRD</sequence>
<evidence type="ECO:0000256" key="2">
    <source>
        <dbReference type="ARBA" id="ARBA00022605"/>
    </source>
</evidence>
<gene>
    <name evidence="7" type="primary">proA</name>
    <name evidence="9" type="ORF">FYJ51_03015</name>
</gene>
<evidence type="ECO:0000313" key="9">
    <source>
        <dbReference type="EMBL" id="MSS57871.1"/>
    </source>
</evidence>